<protein>
    <recommendedName>
        <fullName evidence="4">BTB domain-containing protein</fullName>
    </recommendedName>
</protein>
<dbReference type="GO" id="GO:0003779">
    <property type="term" value="F:actin binding"/>
    <property type="evidence" value="ECO:0007669"/>
    <property type="project" value="UniProtKB-KW"/>
</dbReference>
<dbReference type="InterPro" id="IPR006652">
    <property type="entry name" value="Kelch_1"/>
</dbReference>
<dbReference type="Gene3D" id="2.120.10.80">
    <property type="entry name" value="Kelch-type beta propeller"/>
    <property type="match status" value="1"/>
</dbReference>
<dbReference type="SUPFAM" id="SSF54695">
    <property type="entry name" value="POZ domain"/>
    <property type="match status" value="1"/>
</dbReference>
<dbReference type="EMBL" id="JABFTP020000103">
    <property type="protein sequence ID" value="KAL3278157.1"/>
    <property type="molecule type" value="Genomic_DNA"/>
</dbReference>
<dbReference type="PROSITE" id="PS50097">
    <property type="entry name" value="BTB"/>
    <property type="match status" value="1"/>
</dbReference>
<evidence type="ECO:0000256" key="2">
    <source>
        <dbReference type="ARBA" id="ARBA00022737"/>
    </source>
</evidence>
<evidence type="ECO:0000256" key="3">
    <source>
        <dbReference type="ARBA" id="ARBA00023203"/>
    </source>
</evidence>
<dbReference type="InterPro" id="IPR011333">
    <property type="entry name" value="SKP1/BTB/POZ_sf"/>
</dbReference>
<dbReference type="Pfam" id="PF01344">
    <property type="entry name" value="Kelch_1"/>
    <property type="match status" value="1"/>
</dbReference>
<dbReference type="PANTHER" id="PTHR24412">
    <property type="entry name" value="KELCH PROTEIN"/>
    <property type="match status" value="1"/>
</dbReference>
<reference evidence="5 6" key="1">
    <citation type="journal article" date="2021" name="BMC Biol.">
        <title>Horizontally acquired antibacterial genes associated with adaptive radiation of ladybird beetles.</title>
        <authorList>
            <person name="Li H.S."/>
            <person name="Tang X.F."/>
            <person name="Huang Y.H."/>
            <person name="Xu Z.Y."/>
            <person name="Chen M.L."/>
            <person name="Du X.Y."/>
            <person name="Qiu B.Y."/>
            <person name="Chen P.T."/>
            <person name="Zhang W."/>
            <person name="Slipinski A."/>
            <person name="Escalona H.E."/>
            <person name="Waterhouse R.M."/>
            <person name="Zwick A."/>
            <person name="Pang H."/>
        </authorList>
    </citation>
    <scope>NUCLEOTIDE SEQUENCE [LARGE SCALE GENOMIC DNA]</scope>
    <source>
        <strain evidence="5">SYSU2018</strain>
    </source>
</reference>
<dbReference type="InterPro" id="IPR000210">
    <property type="entry name" value="BTB/POZ_dom"/>
</dbReference>
<accession>A0ABD2NIE9</accession>
<keyword evidence="3" id="KW-0009">Actin-binding</keyword>
<keyword evidence="2" id="KW-0677">Repeat</keyword>
<dbReference type="SMART" id="SM00875">
    <property type="entry name" value="BACK"/>
    <property type="match status" value="1"/>
</dbReference>
<dbReference type="SMART" id="SM00612">
    <property type="entry name" value="Kelch"/>
    <property type="match status" value="2"/>
</dbReference>
<dbReference type="Pfam" id="PF07707">
    <property type="entry name" value="BACK"/>
    <property type="match status" value="1"/>
</dbReference>
<evidence type="ECO:0000259" key="4">
    <source>
        <dbReference type="PROSITE" id="PS50097"/>
    </source>
</evidence>
<gene>
    <name evidence="5" type="ORF">HHI36_013500</name>
</gene>
<keyword evidence="1" id="KW-0880">Kelch repeat</keyword>
<dbReference type="PANTHER" id="PTHR24412:SF419">
    <property type="entry name" value="KELCH-LIKE PROTEIN 20"/>
    <property type="match status" value="1"/>
</dbReference>
<dbReference type="SUPFAM" id="SSF117281">
    <property type="entry name" value="Kelch motif"/>
    <property type="match status" value="1"/>
</dbReference>
<dbReference type="AlphaFoldDB" id="A0ABD2NIE9"/>
<dbReference type="Gene3D" id="1.25.40.420">
    <property type="match status" value="1"/>
</dbReference>
<feature type="domain" description="BTB" evidence="4">
    <location>
        <begin position="12"/>
        <end position="70"/>
    </location>
</feature>
<dbReference type="Pfam" id="PF00651">
    <property type="entry name" value="BTB"/>
    <property type="match status" value="1"/>
</dbReference>
<dbReference type="Gene3D" id="3.30.710.10">
    <property type="entry name" value="Potassium Channel Kv1.1, Chain A"/>
    <property type="match status" value="1"/>
</dbReference>
<dbReference type="Proteomes" id="UP001516400">
    <property type="component" value="Unassembled WGS sequence"/>
</dbReference>
<evidence type="ECO:0000256" key="1">
    <source>
        <dbReference type="ARBA" id="ARBA00022441"/>
    </source>
</evidence>
<name>A0ABD2NIE9_9CUCU</name>
<evidence type="ECO:0000313" key="6">
    <source>
        <dbReference type="Proteomes" id="UP001516400"/>
    </source>
</evidence>
<comment type="caution">
    <text evidence="5">The sequence shown here is derived from an EMBL/GenBank/DDBJ whole genome shotgun (WGS) entry which is preliminary data.</text>
</comment>
<dbReference type="InterPro" id="IPR015915">
    <property type="entry name" value="Kelch-typ_b-propeller"/>
</dbReference>
<sequence>MENPEEEIDSSEEIMLIIDDVEIVCNKQLLLDNSDYFTAMLTGNFVEKHSRTVNLQGVVGQAMQDLIRLLTNELSIDECPDIFAVLAACNMFLFEGLKSAIILQLEEKLLPSNCLRIWFECENLQIYPLATKAKSICLRDFREVKQNSTISQLNLSELCTYLGHTNLHCDNELSVFQTAMSWFRNHSDEEQDVVLTLIKLLACIDFKHAAMSEILEIKSCSDLQNFPEILLILDGIIKLRSGDKLVENENNGNHLYNECCQIAQSFMQSKRRYFPKNPYFLMRNSKKFKLADFEVPVYEIICYDPVTQYLKRFADLDLKKLSSLNGFCMLEYKKKIYLFGGEYSMGKGSWNQDVWSLDIIEGTKEQKQSMPAPRRHFESCVCGNYIYVVGGTGAYRVIQDNINWYDLEGDTWSKGAVLPCSGKQIKCCCHNNQLFVFSLSEKCGYLFFHETGLWKKFEISDPNCFIPKVFTPFSIISYNNNLYLKGDKLIQLVLMEDKLNAVKISPLPCYHDGEFVESVASDNIVYTLYKHKGEENDKLCLECLNLETLVIKFLCQSISDPKDTGKIDDFSFDATIKLFMFHHYDLVAHSIEVNDKEAIHAFELARLNQEDQ</sequence>
<keyword evidence="6" id="KW-1185">Reference proteome</keyword>
<evidence type="ECO:0000313" key="5">
    <source>
        <dbReference type="EMBL" id="KAL3278157.1"/>
    </source>
</evidence>
<organism evidence="5 6">
    <name type="scientific">Cryptolaemus montrouzieri</name>
    <dbReference type="NCBI Taxonomy" id="559131"/>
    <lineage>
        <taxon>Eukaryota</taxon>
        <taxon>Metazoa</taxon>
        <taxon>Ecdysozoa</taxon>
        <taxon>Arthropoda</taxon>
        <taxon>Hexapoda</taxon>
        <taxon>Insecta</taxon>
        <taxon>Pterygota</taxon>
        <taxon>Neoptera</taxon>
        <taxon>Endopterygota</taxon>
        <taxon>Coleoptera</taxon>
        <taxon>Polyphaga</taxon>
        <taxon>Cucujiformia</taxon>
        <taxon>Coccinelloidea</taxon>
        <taxon>Coccinellidae</taxon>
        <taxon>Scymninae</taxon>
        <taxon>Scymnini</taxon>
        <taxon>Cryptolaemus</taxon>
    </lineage>
</organism>
<dbReference type="InterPro" id="IPR011705">
    <property type="entry name" value="BACK"/>
</dbReference>
<proteinExistence type="predicted"/>